<keyword evidence="3 4" id="KW-0012">Acyltransferase</keyword>
<protein>
    <submittedName>
        <fullName evidence="4">Acyltransferase</fullName>
    </submittedName>
</protein>
<evidence type="ECO:0000256" key="3">
    <source>
        <dbReference type="ARBA" id="ARBA00023315"/>
    </source>
</evidence>
<dbReference type="InterPro" id="IPR011004">
    <property type="entry name" value="Trimer_LpxA-like_sf"/>
</dbReference>
<gene>
    <name evidence="4" type="ORF">FNW21_12795</name>
</gene>
<dbReference type="OrthoDB" id="9812571at2"/>
<organism evidence="4 5">
    <name type="scientific">Flavobacterium restrictum</name>
    <dbReference type="NCBI Taxonomy" id="2594428"/>
    <lineage>
        <taxon>Bacteria</taxon>
        <taxon>Pseudomonadati</taxon>
        <taxon>Bacteroidota</taxon>
        <taxon>Flavobacteriia</taxon>
        <taxon>Flavobacteriales</taxon>
        <taxon>Flavobacteriaceae</taxon>
        <taxon>Flavobacterium</taxon>
    </lineage>
</organism>
<dbReference type="Gene3D" id="2.160.10.10">
    <property type="entry name" value="Hexapeptide repeat proteins"/>
    <property type="match status" value="1"/>
</dbReference>
<dbReference type="GO" id="GO:0016746">
    <property type="term" value="F:acyltransferase activity"/>
    <property type="evidence" value="ECO:0007669"/>
    <property type="project" value="UniProtKB-KW"/>
</dbReference>
<keyword evidence="1 4" id="KW-0808">Transferase</keyword>
<sequence length="215" mass="23743">MILKVRKIYAANIHLFKIKILWINLRTKGIRSDMSRILLFGNCSFSIHKTAKINLNNGHLALNRYVTKKDPFVGNIEMYENSEINVQNTFFFHSGCDIMVFKNAKLHLGSGYINRYCKIRCYSGITIGQGVAISDNVTIWDSDAHAIVGNEAGMTQPVIIGNRVWIGANVTILKGVTIGEGTIIAAGAVVTKSIPAHCLAAGVPAKVIREKVEWK</sequence>
<evidence type="ECO:0000313" key="5">
    <source>
        <dbReference type="Proteomes" id="UP000316371"/>
    </source>
</evidence>
<keyword evidence="2" id="KW-0677">Repeat</keyword>
<dbReference type="InterPro" id="IPR001451">
    <property type="entry name" value="Hexapep"/>
</dbReference>
<dbReference type="Proteomes" id="UP000316371">
    <property type="component" value="Unassembled WGS sequence"/>
</dbReference>
<comment type="caution">
    <text evidence="4">The sequence shown here is derived from an EMBL/GenBank/DDBJ whole genome shotgun (WGS) entry which is preliminary data.</text>
</comment>
<dbReference type="PROSITE" id="PS00101">
    <property type="entry name" value="HEXAPEP_TRANSFERASES"/>
    <property type="match status" value="1"/>
</dbReference>
<evidence type="ECO:0000256" key="2">
    <source>
        <dbReference type="ARBA" id="ARBA00022737"/>
    </source>
</evidence>
<reference evidence="4 5" key="1">
    <citation type="submission" date="2019-07" db="EMBL/GenBank/DDBJ databases">
        <title>Novel species of Flavobacterium.</title>
        <authorList>
            <person name="Liu Q."/>
            <person name="Xin Y.-H."/>
        </authorList>
    </citation>
    <scope>NUCLEOTIDE SEQUENCE [LARGE SCALE GENOMIC DNA]</scope>
    <source>
        <strain evidence="4 5">LB1R34</strain>
    </source>
</reference>
<dbReference type="InterPro" id="IPR018357">
    <property type="entry name" value="Hexapep_transf_CS"/>
</dbReference>
<dbReference type="RefSeq" id="WP_144257147.1">
    <property type="nucleotide sequence ID" value="NZ_VJZT01000014.1"/>
</dbReference>
<dbReference type="EMBL" id="VJZT01000014">
    <property type="protein sequence ID" value="TRX37065.1"/>
    <property type="molecule type" value="Genomic_DNA"/>
</dbReference>
<evidence type="ECO:0000313" key="4">
    <source>
        <dbReference type="EMBL" id="TRX37065.1"/>
    </source>
</evidence>
<proteinExistence type="predicted"/>
<keyword evidence="5" id="KW-1185">Reference proteome</keyword>
<accession>A0A553DW83</accession>
<dbReference type="InterPro" id="IPR051159">
    <property type="entry name" value="Hexapeptide_acetyltransf"/>
</dbReference>
<dbReference type="Pfam" id="PF00132">
    <property type="entry name" value="Hexapep"/>
    <property type="match status" value="1"/>
</dbReference>
<dbReference type="PANTHER" id="PTHR23416">
    <property type="entry name" value="SIALIC ACID SYNTHASE-RELATED"/>
    <property type="match status" value="1"/>
</dbReference>
<dbReference type="SUPFAM" id="SSF51161">
    <property type="entry name" value="Trimeric LpxA-like enzymes"/>
    <property type="match status" value="1"/>
</dbReference>
<dbReference type="CDD" id="cd04647">
    <property type="entry name" value="LbH_MAT_like"/>
    <property type="match status" value="1"/>
</dbReference>
<name>A0A553DW83_9FLAO</name>
<evidence type="ECO:0000256" key="1">
    <source>
        <dbReference type="ARBA" id="ARBA00022679"/>
    </source>
</evidence>
<dbReference type="AlphaFoldDB" id="A0A553DW83"/>